<dbReference type="PROSITE" id="PS50837">
    <property type="entry name" value="NACHT"/>
    <property type="match status" value="1"/>
</dbReference>
<dbReference type="Gene3D" id="3.40.50.300">
    <property type="entry name" value="P-loop containing nucleotide triphosphate hydrolases"/>
    <property type="match status" value="1"/>
</dbReference>
<dbReference type="SMART" id="SM00368">
    <property type="entry name" value="LRR_RI"/>
    <property type="match status" value="4"/>
</dbReference>
<evidence type="ECO:0000256" key="2">
    <source>
        <dbReference type="ARBA" id="ARBA00022737"/>
    </source>
</evidence>
<evidence type="ECO:0000313" key="7">
    <source>
        <dbReference type="EMBL" id="CAJ0939501.1"/>
    </source>
</evidence>
<dbReference type="EMBL" id="CAUEEQ010015640">
    <property type="protein sequence ID" value="CAJ0939501.1"/>
    <property type="molecule type" value="Genomic_DNA"/>
</dbReference>
<dbReference type="InterPro" id="IPR001611">
    <property type="entry name" value="Leu-rich_rpt"/>
</dbReference>
<evidence type="ECO:0000256" key="3">
    <source>
        <dbReference type="ARBA" id="ARBA00022741"/>
    </source>
</evidence>
<dbReference type="Proteomes" id="UP001176940">
    <property type="component" value="Unassembled WGS sequence"/>
</dbReference>
<dbReference type="PANTHER" id="PTHR47189:SF1">
    <property type="entry name" value="MHC CLASS II TRANSACTIVATOR"/>
    <property type="match status" value="1"/>
</dbReference>
<evidence type="ECO:0000259" key="6">
    <source>
        <dbReference type="PROSITE" id="PS50837"/>
    </source>
</evidence>
<proteinExistence type="predicted"/>
<keyword evidence="4" id="KW-0067">ATP-binding</keyword>
<dbReference type="SUPFAM" id="SSF52047">
    <property type="entry name" value="RNI-like"/>
    <property type="match status" value="1"/>
</dbReference>
<organism evidence="7 8">
    <name type="scientific">Ranitomeya imitator</name>
    <name type="common">mimic poison frog</name>
    <dbReference type="NCBI Taxonomy" id="111125"/>
    <lineage>
        <taxon>Eukaryota</taxon>
        <taxon>Metazoa</taxon>
        <taxon>Chordata</taxon>
        <taxon>Craniata</taxon>
        <taxon>Vertebrata</taxon>
        <taxon>Euteleostomi</taxon>
        <taxon>Amphibia</taxon>
        <taxon>Batrachia</taxon>
        <taxon>Anura</taxon>
        <taxon>Neobatrachia</taxon>
        <taxon>Hyloidea</taxon>
        <taxon>Dendrobatidae</taxon>
        <taxon>Dendrobatinae</taxon>
        <taxon>Ranitomeya</taxon>
    </lineage>
</organism>
<evidence type="ECO:0000256" key="1">
    <source>
        <dbReference type="ARBA" id="ARBA00022614"/>
    </source>
</evidence>
<reference evidence="7" key="1">
    <citation type="submission" date="2023-07" db="EMBL/GenBank/DDBJ databases">
        <authorList>
            <person name="Stuckert A."/>
        </authorList>
    </citation>
    <scope>NUCLEOTIDE SEQUENCE</scope>
</reference>
<keyword evidence="3" id="KW-0547">Nucleotide-binding</keyword>
<sequence length="803" mass="90847">MSCLLFDLEPHAPSTNTSIPPSPDRNGSCSPFVPSAADLPNSPEEASLGHCPSIELVVNSFTEAQKQLYHKTFASEMDFLYTEVLLVNSRINPKTGKGTGKTAEKELVNYDLAEKESETLKLLNLFEDKHGKEMETKITALLGQSGMGKTVLVEKICHEWSAGKFDQFSFVFYFECKNLDVCKQYSFRDFLFKASCCAQQKNIDVYQYIESNPEKVLLIFDGFDEFQDPEGLLHGSFSMTPSKIKVKDLFTGLFQKKLLLRWNGTSKNIFKEQPNFSNALEWIKDYQYVFSYCYIPFMCKLMCLFAEENLKTRNKELPLTLAALYYDLFQKNLHFLGSCEKTSTKHCTVDSLCLDFVSDKKIQLEPQTEKLLTGTGNTKECTSVNALIQNFSSALHTLDSITDRNLVRYISFDLKRRRNQESCPDMVRRFLIGLLYYNKGCPSSMHTKHIKKQKKVNDYFRTLLLPKHCPQKLLEVFHCVYGANNLRLVRGLAGELNEELSFVNTRLTPPDVFVVKEVLQISKAKVSLDLRKTSIDQPGLEELVRLKGVTSFRASLSDTVNLWKMLLADGQSQLLMKCIKKFTLEPFKVESLKDVTDLIALVDIQNDISNCSPDLSLDIKEIPAVKNLKRVIFGLGKKHGQDGFLKLVEILPKLPALQYLDLNNLTENHIGDKGVEKLAEKFPELRSLHTLDLSQNNITGVGAQKLAAALPSLQSLQTLSLYNNNVCDLGAEQLANILPDLTSLEALHLDCNRITYTGAEQLAASLQKCPKMRSLRMYSMIIPHGMLQRLEQRDPRISCLSIG</sequence>
<evidence type="ECO:0000256" key="4">
    <source>
        <dbReference type="ARBA" id="ARBA00022840"/>
    </source>
</evidence>
<evidence type="ECO:0000256" key="5">
    <source>
        <dbReference type="SAM" id="MobiDB-lite"/>
    </source>
</evidence>
<dbReference type="Pfam" id="PF13516">
    <property type="entry name" value="LRR_6"/>
    <property type="match status" value="3"/>
</dbReference>
<dbReference type="InterPro" id="IPR032675">
    <property type="entry name" value="LRR_dom_sf"/>
</dbReference>
<gene>
    <name evidence="7" type="ORF">RIMI_LOCUS8038177</name>
</gene>
<dbReference type="Gene3D" id="3.80.10.10">
    <property type="entry name" value="Ribonuclease Inhibitor"/>
    <property type="match status" value="1"/>
</dbReference>
<dbReference type="PRINTS" id="PR00364">
    <property type="entry name" value="DISEASERSIST"/>
</dbReference>
<dbReference type="InterPro" id="IPR007111">
    <property type="entry name" value="NACHT_NTPase"/>
</dbReference>
<feature type="compositionally biased region" description="Polar residues" evidence="5">
    <location>
        <begin position="13"/>
        <end position="29"/>
    </location>
</feature>
<protein>
    <recommendedName>
        <fullName evidence="6">NACHT domain-containing protein</fullName>
    </recommendedName>
</protein>
<evidence type="ECO:0000313" key="8">
    <source>
        <dbReference type="Proteomes" id="UP001176940"/>
    </source>
</evidence>
<dbReference type="SUPFAM" id="SSF52540">
    <property type="entry name" value="P-loop containing nucleoside triphosphate hydrolases"/>
    <property type="match status" value="1"/>
</dbReference>
<keyword evidence="2" id="KW-0677">Repeat</keyword>
<feature type="domain" description="NACHT" evidence="6">
    <location>
        <begin position="137"/>
        <end position="225"/>
    </location>
</feature>
<keyword evidence="1" id="KW-0433">Leucine-rich repeat</keyword>
<name>A0ABN9LDN5_9NEOB</name>
<dbReference type="Pfam" id="PF05729">
    <property type="entry name" value="NACHT"/>
    <property type="match status" value="1"/>
</dbReference>
<dbReference type="PANTHER" id="PTHR47189">
    <property type="entry name" value="MHC CLASS II TRANSACTIVATOR"/>
    <property type="match status" value="1"/>
</dbReference>
<dbReference type="InterPro" id="IPR027417">
    <property type="entry name" value="P-loop_NTPase"/>
</dbReference>
<comment type="caution">
    <text evidence="7">The sequence shown here is derived from an EMBL/GenBank/DDBJ whole genome shotgun (WGS) entry which is preliminary data.</text>
</comment>
<keyword evidence="8" id="KW-1185">Reference proteome</keyword>
<accession>A0ABN9LDN5</accession>
<feature type="region of interest" description="Disordered" evidence="5">
    <location>
        <begin position="12"/>
        <end position="46"/>
    </location>
</feature>